<sequence>MRKSLSQSLSSPLFSHIRPLSIEAVSPPSLPAIREHALEMKAKSWPGVLCPPGHQINLIIPNKQAYMCQARERIHAESNDGGNVASQKCLYVWLLE</sequence>
<protein>
    <submittedName>
        <fullName evidence="1">Uncharacterized protein</fullName>
    </submittedName>
</protein>
<dbReference type="Proteomes" id="UP000784294">
    <property type="component" value="Unassembled WGS sequence"/>
</dbReference>
<proteinExistence type="predicted"/>
<dbReference type="EMBL" id="CAAALY010253378">
    <property type="protein sequence ID" value="VEL36861.1"/>
    <property type="molecule type" value="Genomic_DNA"/>
</dbReference>
<keyword evidence="2" id="KW-1185">Reference proteome</keyword>
<dbReference type="AlphaFoldDB" id="A0A448XHD1"/>
<evidence type="ECO:0000313" key="2">
    <source>
        <dbReference type="Proteomes" id="UP000784294"/>
    </source>
</evidence>
<organism evidence="1 2">
    <name type="scientific">Protopolystoma xenopodis</name>
    <dbReference type="NCBI Taxonomy" id="117903"/>
    <lineage>
        <taxon>Eukaryota</taxon>
        <taxon>Metazoa</taxon>
        <taxon>Spiralia</taxon>
        <taxon>Lophotrochozoa</taxon>
        <taxon>Platyhelminthes</taxon>
        <taxon>Monogenea</taxon>
        <taxon>Polyopisthocotylea</taxon>
        <taxon>Polystomatidea</taxon>
        <taxon>Polystomatidae</taxon>
        <taxon>Protopolystoma</taxon>
    </lineage>
</organism>
<reference evidence="1" key="1">
    <citation type="submission" date="2018-11" db="EMBL/GenBank/DDBJ databases">
        <authorList>
            <consortium name="Pathogen Informatics"/>
        </authorList>
    </citation>
    <scope>NUCLEOTIDE SEQUENCE</scope>
</reference>
<name>A0A448XHD1_9PLAT</name>
<gene>
    <name evidence="1" type="ORF">PXEA_LOCUS30301</name>
</gene>
<accession>A0A448XHD1</accession>
<comment type="caution">
    <text evidence="1">The sequence shown here is derived from an EMBL/GenBank/DDBJ whole genome shotgun (WGS) entry which is preliminary data.</text>
</comment>
<evidence type="ECO:0000313" key="1">
    <source>
        <dbReference type="EMBL" id="VEL36861.1"/>
    </source>
</evidence>